<accession>A0ABT3ANM6</accession>
<dbReference type="PROSITE" id="PS51186">
    <property type="entry name" value="GNAT"/>
    <property type="match status" value="1"/>
</dbReference>
<feature type="domain" description="N-acetyltransferase" evidence="3">
    <location>
        <begin position="19"/>
        <end position="178"/>
    </location>
</feature>
<dbReference type="PANTHER" id="PTHR43877">
    <property type="entry name" value="AMINOALKYLPHOSPHONATE N-ACETYLTRANSFERASE-RELATED-RELATED"/>
    <property type="match status" value="1"/>
</dbReference>
<dbReference type="RefSeq" id="WP_263829985.1">
    <property type="nucleotide sequence ID" value="NZ_JAOWLB010000016.1"/>
</dbReference>
<dbReference type="Gene3D" id="3.40.630.30">
    <property type="match status" value="1"/>
</dbReference>
<keyword evidence="1" id="KW-0808">Transferase</keyword>
<organism evidence="4 5">
    <name type="scientific">Ruegeria aquimaris</name>
    <dbReference type="NCBI Taxonomy" id="2984333"/>
    <lineage>
        <taxon>Bacteria</taxon>
        <taxon>Pseudomonadati</taxon>
        <taxon>Pseudomonadota</taxon>
        <taxon>Alphaproteobacteria</taxon>
        <taxon>Rhodobacterales</taxon>
        <taxon>Roseobacteraceae</taxon>
        <taxon>Ruegeria</taxon>
    </lineage>
</organism>
<evidence type="ECO:0000256" key="2">
    <source>
        <dbReference type="ARBA" id="ARBA00023315"/>
    </source>
</evidence>
<dbReference type="Pfam" id="PF13673">
    <property type="entry name" value="Acetyltransf_10"/>
    <property type="match status" value="1"/>
</dbReference>
<keyword evidence="5" id="KW-1185">Reference proteome</keyword>
<protein>
    <submittedName>
        <fullName evidence="4">GNAT family N-acetyltransferase</fullName>
    </submittedName>
</protein>
<evidence type="ECO:0000313" key="5">
    <source>
        <dbReference type="Proteomes" id="UP001320899"/>
    </source>
</evidence>
<gene>
    <name evidence="4" type="ORF">OE747_18260</name>
</gene>
<dbReference type="EMBL" id="JAOWLB010000016">
    <property type="protein sequence ID" value="MCV2890285.1"/>
    <property type="molecule type" value="Genomic_DNA"/>
</dbReference>
<dbReference type="CDD" id="cd04301">
    <property type="entry name" value="NAT_SF"/>
    <property type="match status" value="1"/>
</dbReference>
<reference evidence="4 5" key="1">
    <citation type="submission" date="2022-10" db="EMBL/GenBank/DDBJ databases">
        <title>Ruegeria sp. nov., isolated from ocean surface sediments.</title>
        <authorList>
            <person name="He W."/>
            <person name="Xue H.-P."/>
            <person name="Zhang D.-F."/>
        </authorList>
    </citation>
    <scope>NUCLEOTIDE SEQUENCE [LARGE SCALE GENOMIC DNA]</scope>
    <source>
        <strain evidence="4 5">XHP0148</strain>
    </source>
</reference>
<evidence type="ECO:0000256" key="1">
    <source>
        <dbReference type="ARBA" id="ARBA00022679"/>
    </source>
</evidence>
<dbReference type="InterPro" id="IPR050832">
    <property type="entry name" value="Bact_Acetyltransf"/>
</dbReference>
<keyword evidence="2" id="KW-0012">Acyltransferase</keyword>
<dbReference type="InterPro" id="IPR016181">
    <property type="entry name" value="Acyl_CoA_acyltransferase"/>
</dbReference>
<evidence type="ECO:0000259" key="3">
    <source>
        <dbReference type="PROSITE" id="PS51186"/>
    </source>
</evidence>
<comment type="caution">
    <text evidence="4">The sequence shown here is derived from an EMBL/GenBank/DDBJ whole genome shotgun (WGS) entry which is preliminary data.</text>
</comment>
<name>A0ABT3ANM6_9RHOB</name>
<proteinExistence type="predicted"/>
<evidence type="ECO:0000313" key="4">
    <source>
        <dbReference type="EMBL" id="MCV2890285.1"/>
    </source>
</evidence>
<sequence>MIQNKRGISQAFSPTGSDDILRRATVFDVFDMSQVLVRSISDLCGADHGGDKEAIARWCANKEPGALRDQMAAEGSEFWILIRGGQTAAVGALSDLDSASGTGRITLNYVDPGFRGTGASTAMLAGLEERLRALGASEGLLTSTATARAFYGRRGWQPAGPARRGRWILGYPMRKSLHP</sequence>
<dbReference type="Proteomes" id="UP001320899">
    <property type="component" value="Unassembled WGS sequence"/>
</dbReference>
<dbReference type="InterPro" id="IPR000182">
    <property type="entry name" value="GNAT_dom"/>
</dbReference>
<dbReference type="SUPFAM" id="SSF55729">
    <property type="entry name" value="Acyl-CoA N-acyltransferases (Nat)"/>
    <property type="match status" value="1"/>
</dbReference>